<evidence type="ECO:0000256" key="1">
    <source>
        <dbReference type="ARBA" id="ARBA00022737"/>
    </source>
</evidence>
<dbReference type="EMBL" id="JANPWB010000014">
    <property type="protein sequence ID" value="KAJ1098528.1"/>
    <property type="molecule type" value="Genomic_DNA"/>
</dbReference>
<feature type="non-terminal residue" evidence="4">
    <location>
        <position position="87"/>
    </location>
</feature>
<dbReference type="SMART" id="SM00248">
    <property type="entry name" value="ANK"/>
    <property type="match status" value="2"/>
</dbReference>
<dbReference type="InterPro" id="IPR036770">
    <property type="entry name" value="Ankyrin_rpt-contain_sf"/>
</dbReference>
<evidence type="ECO:0000313" key="5">
    <source>
        <dbReference type="Proteomes" id="UP001066276"/>
    </source>
</evidence>
<keyword evidence="2 3" id="KW-0040">ANK repeat</keyword>
<keyword evidence="1" id="KW-0677">Repeat</keyword>
<dbReference type="InterPro" id="IPR002110">
    <property type="entry name" value="Ankyrin_rpt"/>
</dbReference>
<dbReference type="PANTHER" id="PTHR24171">
    <property type="entry name" value="ANKYRIN REPEAT DOMAIN-CONTAINING PROTEIN 39-RELATED"/>
    <property type="match status" value="1"/>
</dbReference>
<feature type="repeat" description="ANK" evidence="3">
    <location>
        <begin position="41"/>
        <end position="73"/>
    </location>
</feature>
<name>A0AAV7M5N6_PLEWA</name>
<feature type="repeat" description="ANK" evidence="3">
    <location>
        <begin position="9"/>
        <end position="41"/>
    </location>
</feature>
<organism evidence="4 5">
    <name type="scientific">Pleurodeles waltl</name>
    <name type="common">Iberian ribbed newt</name>
    <dbReference type="NCBI Taxonomy" id="8319"/>
    <lineage>
        <taxon>Eukaryota</taxon>
        <taxon>Metazoa</taxon>
        <taxon>Chordata</taxon>
        <taxon>Craniata</taxon>
        <taxon>Vertebrata</taxon>
        <taxon>Euteleostomi</taxon>
        <taxon>Amphibia</taxon>
        <taxon>Batrachia</taxon>
        <taxon>Caudata</taxon>
        <taxon>Salamandroidea</taxon>
        <taxon>Salamandridae</taxon>
        <taxon>Pleurodelinae</taxon>
        <taxon>Pleurodeles</taxon>
    </lineage>
</organism>
<comment type="caution">
    <text evidence="4">The sequence shown here is derived from an EMBL/GenBank/DDBJ whole genome shotgun (WGS) entry which is preliminary data.</text>
</comment>
<dbReference type="Gene3D" id="1.25.40.20">
    <property type="entry name" value="Ankyrin repeat-containing domain"/>
    <property type="match status" value="1"/>
</dbReference>
<dbReference type="AlphaFoldDB" id="A0AAV7M5N6"/>
<dbReference type="Pfam" id="PF12796">
    <property type="entry name" value="Ank_2"/>
    <property type="match status" value="1"/>
</dbReference>
<feature type="non-terminal residue" evidence="4">
    <location>
        <position position="1"/>
    </location>
</feature>
<dbReference type="PROSITE" id="PS50088">
    <property type="entry name" value="ANK_REPEAT"/>
    <property type="match status" value="2"/>
</dbReference>
<evidence type="ECO:0000256" key="3">
    <source>
        <dbReference type="PROSITE-ProRule" id="PRU00023"/>
    </source>
</evidence>
<keyword evidence="5" id="KW-1185">Reference proteome</keyword>
<accession>A0AAV7M5N6</accession>
<protein>
    <submittedName>
        <fullName evidence="4">Uncharacterized protein</fullName>
    </submittedName>
</protein>
<evidence type="ECO:0000313" key="4">
    <source>
        <dbReference type="EMBL" id="KAJ1098528.1"/>
    </source>
</evidence>
<sequence>LWSLTYEQELTTPLHITASRGYTDCLKHLLMHGANVEFAPGGQTPLQEACENGCTESVQLLLSFGANPNAVSDTGFTSLHYCKTPES</sequence>
<dbReference type="PROSITE" id="PS50297">
    <property type="entry name" value="ANK_REP_REGION"/>
    <property type="match status" value="2"/>
</dbReference>
<proteinExistence type="predicted"/>
<evidence type="ECO:0000256" key="2">
    <source>
        <dbReference type="ARBA" id="ARBA00023043"/>
    </source>
</evidence>
<dbReference type="SUPFAM" id="SSF48403">
    <property type="entry name" value="Ankyrin repeat"/>
    <property type="match status" value="1"/>
</dbReference>
<dbReference type="Proteomes" id="UP001066276">
    <property type="component" value="Chromosome 10"/>
</dbReference>
<reference evidence="4" key="1">
    <citation type="journal article" date="2022" name="bioRxiv">
        <title>Sequencing and chromosome-scale assembly of the giantPleurodeles waltlgenome.</title>
        <authorList>
            <person name="Brown T."/>
            <person name="Elewa A."/>
            <person name="Iarovenko S."/>
            <person name="Subramanian E."/>
            <person name="Araus A.J."/>
            <person name="Petzold A."/>
            <person name="Susuki M."/>
            <person name="Suzuki K.-i.T."/>
            <person name="Hayashi T."/>
            <person name="Toyoda A."/>
            <person name="Oliveira C."/>
            <person name="Osipova E."/>
            <person name="Leigh N.D."/>
            <person name="Simon A."/>
            <person name="Yun M.H."/>
        </authorList>
    </citation>
    <scope>NUCLEOTIDE SEQUENCE</scope>
    <source>
        <strain evidence="4">20211129_DDA</strain>
        <tissue evidence="4">Liver</tissue>
    </source>
</reference>
<gene>
    <name evidence="4" type="ORF">NDU88_003638</name>
</gene>